<comment type="caution">
    <text evidence="2">The sequence shown here is derived from an EMBL/GenBank/DDBJ whole genome shotgun (WGS) entry which is preliminary data.</text>
</comment>
<dbReference type="InterPro" id="IPR036390">
    <property type="entry name" value="WH_DNA-bd_sf"/>
</dbReference>
<dbReference type="InterPro" id="IPR036388">
    <property type="entry name" value="WH-like_DNA-bd_sf"/>
</dbReference>
<accession>A0A0F9N279</accession>
<sequence length="143" mass="16270">MLSKKTKYAINALVFIAKNKKDEPISVSRISEEHQIPLKFLETILTELKNARIVNSTKGKYGGYSLNQTPERIQMAKIIRLFDGAIALLPCVSENFYGRCEKCIDEETCGIRQIAMEIHSETVKRLKAATLADIIKREEKLKK</sequence>
<dbReference type="PANTHER" id="PTHR33221">
    <property type="entry name" value="WINGED HELIX-TURN-HELIX TRANSCRIPTIONAL REGULATOR, RRF2 FAMILY"/>
    <property type="match status" value="1"/>
</dbReference>
<dbReference type="Pfam" id="PF02082">
    <property type="entry name" value="Rrf2"/>
    <property type="match status" value="1"/>
</dbReference>
<proteinExistence type="predicted"/>
<dbReference type="GO" id="GO:0003700">
    <property type="term" value="F:DNA-binding transcription factor activity"/>
    <property type="evidence" value="ECO:0007669"/>
    <property type="project" value="TreeGrafter"/>
</dbReference>
<evidence type="ECO:0008006" key="3">
    <source>
        <dbReference type="Google" id="ProtNLM"/>
    </source>
</evidence>
<dbReference type="AlphaFoldDB" id="A0A0F9N279"/>
<dbReference type="Gene3D" id="1.10.10.10">
    <property type="entry name" value="Winged helix-like DNA-binding domain superfamily/Winged helix DNA-binding domain"/>
    <property type="match status" value="1"/>
</dbReference>
<dbReference type="NCBIfam" id="TIGR00738">
    <property type="entry name" value="rrf2_super"/>
    <property type="match status" value="1"/>
</dbReference>
<gene>
    <name evidence="2" type="ORF">LCGC14_1003970</name>
</gene>
<evidence type="ECO:0000313" key="2">
    <source>
        <dbReference type="EMBL" id="KKN13675.1"/>
    </source>
</evidence>
<dbReference type="PROSITE" id="PS51197">
    <property type="entry name" value="HTH_RRF2_2"/>
    <property type="match status" value="1"/>
</dbReference>
<dbReference type="PANTHER" id="PTHR33221:SF5">
    <property type="entry name" value="HTH-TYPE TRANSCRIPTIONAL REGULATOR ISCR"/>
    <property type="match status" value="1"/>
</dbReference>
<keyword evidence="1" id="KW-0238">DNA-binding</keyword>
<evidence type="ECO:0000256" key="1">
    <source>
        <dbReference type="ARBA" id="ARBA00023125"/>
    </source>
</evidence>
<dbReference type="InterPro" id="IPR030489">
    <property type="entry name" value="TR_Rrf2-type_CS"/>
</dbReference>
<reference evidence="2" key="1">
    <citation type="journal article" date="2015" name="Nature">
        <title>Complex archaea that bridge the gap between prokaryotes and eukaryotes.</title>
        <authorList>
            <person name="Spang A."/>
            <person name="Saw J.H."/>
            <person name="Jorgensen S.L."/>
            <person name="Zaremba-Niedzwiedzka K."/>
            <person name="Martijn J."/>
            <person name="Lind A.E."/>
            <person name="van Eijk R."/>
            <person name="Schleper C."/>
            <person name="Guy L."/>
            <person name="Ettema T.J."/>
        </authorList>
    </citation>
    <scope>NUCLEOTIDE SEQUENCE</scope>
</reference>
<protein>
    <recommendedName>
        <fullName evidence="3">Rrf2 family transcriptional regulator</fullName>
    </recommendedName>
</protein>
<dbReference type="PROSITE" id="PS01332">
    <property type="entry name" value="HTH_RRF2_1"/>
    <property type="match status" value="1"/>
</dbReference>
<name>A0A0F9N279_9ZZZZ</name>
<dbReference type="GO" id="GO:0005829">
    <property type="term" value="C:cytosol"/>
    <property type="evidence" value="ECO:0007669"/>
    <property type="project" value="TreeGrafter"/>
</dbReference>
<dbReference type="GO" id="GO:0003677">
    <property type="term" value="F:DNA binding"/>
    <property type="evidence" value="ECO:0007669"/>
    <property type="project" value="UniProtKB-KW"/>
</dbReference>
<organism evidence="2">
    <name type="scientific">marine sediment metagenome</name>
    <dbReference type="NCBI Taxonomy" id="412755"/>
    <lineage>
        <taxon>unclassified sequences</taxon>
        <taxon>metagenomes</taxon>
        <taxon>ecological metagenomes</taxon>
    </lineage>
</organism>
<dbReference type="EMBL" id="LAZR01003897">
    <property type="protein sequence ID" value="KKN13675.1"/>
    <property type="molecule type" value="Genomic_DNA"/>
</dbReference>
<dbReference type="SUPFAM" id="SSF46785">
    <property type="entry name" value="Winged helix' DNA-binding domain"/>
    <property type="match status" value="1"/>
</dbReference>
<dbReference type="InterPro" id="IPR000944">
    <property type="entry name" value="Tscrpt_reg_Rrf2"/>
</dbReference>